<sequence>MPGGLYALYRVDAGRVVPCAAWQTSTPCASCWVRKKASACAWRPNATGCAGPIRRPPCWTPSRGGSRSASGAAPRGHAERDEAEAEQRRIAGFGHGGIRLRARREAELLGRHALQRQRIGARDAQVVRRQLLRSQRLRIEPGDAAEQRQRTQVRTPAAGVRAVVEPQVEQAVGGGAGRVHVAGGDAVFHCAQERVADRCDALDPARAGRRGRVGVVQVGRHRFQARIVRRGRRRREADGARRRIGRRCERRVDQVRPRPCLVQVDVGGGAGVRIRAD</sequence>
<keyword evidence="3" id="KW-1185">Reference proteome</keyword>
<dbReference type="InParanoid" id="B9TMS0"/>
<dbReference type="EMBL" id="EQ989998">
    <property type="protein sequence ID" value="EEF22844.1"/>
    <property type="molecule type" value="Genomic_DNA"/>
</dbReference>
<feature type="compositionally biased region" description="Low complexity" evidence="1">
    <location>
        <begin position="61"/>
        <end position="75"/>
    </location>
</feature>
<name>B9TMS0_RICCO</name>
<evidence type="ECO:0000256" key="1">
    <source>
        <dbReference type="SAM" id="MobiDB-lite"/>
    </source>
</evidence>
<dbReference type="AlphaFoldDB" id="B9TMS0"/>
<gene>
    <name evidence="2" type="ORF">RCOM_2039220</name>
</gene>
<feature type="non-terminal residue" evidence="2">
    <location>
        <position position="277"/>
    </location>
</feature>
<protein>
    <submittedName>
        <fullName evidence="2">Uncharacterized protein</fullName>
    </submittedName>
</protein>
<evidence type="ECO:0000313" key="3">
    <source>
        <dbReference type="Proteomes" id="UP000008311"/>
    </source>
</evidence>
<organism evidence="2 3">
    <name type="scientific">Ricinus communis</name>
    <name type="common">Castor bean</name>
    <dbReference type="NCBI Taxonomy" id="3988"/>
    <lineage>
        <taxon>Eukaryota</taxon>
        <taxon>Viridiplantae</taxon>
        <taxon>Streptophyta</taxon>
        <taxon>Embryophyta</taxon>
        <taxon>Tracheophyta</taxon>
        <taxon>Spermatophyta</taxon>
        <taxon>Magnoliopsida</taxon>
        <taxon>eudicotyledons</taxon>
        <taxon>Gunneridae</taxon>
        <taxon>Pentapetalae</taxon>
        <taxon>rosids</taxon>
        <taxon>fabids</taxon>
        <taxon>Malpighiales</taxon>
        <taxon>Euphorbiaceae</taxon>
        <taxon>Acalyphoideae</taxon>
        <taxon>Acalypheae</taxon>
        <taxon>Ricinus</taxon>
    </lineage>
</organism>
<dbReference type="Proteomes" id="UP000008311">
    <property type="component" value="Unassembled WGS sequence"/>
</dbReference>
<feature type="compositionally biased region" description="Basic and acidic residues" evidence="1">
    <location>
        <begin position="76"/>
        <end position="86"/>
    </location>
</feature>
<reference evidence="3" key="1">
    <citation type="journal article" date="2010" name="Nat. Biotechnol.">
        <title>Draft genome sequence of the oilseed species Ricinus communis.</title>
        <authorList>
            <person name="Chan A.P."/>
            <person name="Crabtree J."/>
            <person name="Zhao Q."/>
            <person name="Lorenzi H."/>
            <person name="Orvis J."/>
            <person name="Puiu D."/>
            <person name="Melake-Berhan A."/>
            <person name="Jones K.M."/>
            <person name="Redman J."/>
            <person name="Chen G."/>
            <person name="Cahoon E.B."/>
            <person name="Gedil M."/>
            <person name="Stanke M."/>
            <person name="Haas B.J."/>
            <person name="Wortman J.R."/>
            <person name="Fraser-Liggett C.M."/>
            <person name="Ravel J."/>
            <person name="Rabinowicz P.D."/>
        </authorList>
    </citation>
    <scope>NUCLEOTIDE SEQUENCE [LARGE SCALE GENOMIC DNA]</scope>
    <source>
        <strain evidence="3">cv. Hale</strain>
    </source>
</reference>
<feature type="region of interest" description="Disordered" evidence="1">
    <location>
        <begin position="54"/>
        <end position="86"/>
    </location>
</feature>
<evidence type="ECO:0000313" key="2">
    <source>
        <dbReference type="EMBL" id="EEF22844.1"/>
    </source>
</evidence>
<accession>B9TMS0</accession>
<proteinExistence type="predicted"/>